<dbReference type="Gene3D" id="2.60.40.10">
    <property type="entry name" value="Immunoglobulins"/>
    <property type="match status" value="3"/>
</dbReference>
<keyword evidence="1" id="KW-0732">Signal</keyword>
<gene>
    <name evidence="3" type="ORF">NCTC11157_00020</name>
</gene>
<dbReference type="InterPro" id="IPR003961">
    <property type="entry name" value="FN3_dom"/>
</dbReference>
<proteinExistence type="predicted"/>
<evidence type="ECO:0000313" key="3">
    <source>
        <dbReference type="EMBL" id="SUB84317.1"/>
    </source>
</evidence>
<protein>
    <submittedName>
        <fullName evidence="3">Fibronectin type III domain</fullName>
    </submittedName>
</protein>
<dbReference type="OrthoDB" id="923194at2"/>
<dbReference type="InterPro" id="IPR013783">
    <property type="entry name" value="Ig-like_fold"/>
</dbReference>
<dbReference type="CDD" id="cd00063">
    <property type="entry name" value="FN3"/>
    <property type="match status" value="1"/>
</dbReference>
<organism evidence="3 4">
    <name type="scientific">Prevotella disiens</name>
    <dbReference type="NCBI Taxonomy" id="28130"/>
    <lineage>
        <taxon>Bacteria</taxon>
        <taxon>Pseudomonadati</taxon>
        <taxon>Bacteroidota</taxon>
        <taxon>Bacteroidia</taxon>
        <taxon>Bacteroidales</taxon>
        <taxon>Prevotellaceae</taxon>
        <taxon>Prevotella</taxon>
    </lineage>
</organism>
<dbReference type="InterPro" id="IPR036116">
    <property type="entry name" value="FN3_sf"/>
</dbReference>
<dbReference type="Proteomes" id="UP000254072">
    <property type="component" value="Unassembled WGS sequence"/>
</dbReference>
<evidence type="ECO:0000256" key="1">
    <source>
        <dbReference type="SAM" id="SignalP"/>
    </source>
</evidence>
<feature type="chain" id="PRO_5016656416" evidence="1">
    <location>
        <begin position="23"/>
        <end position="685"/>
    </location>
</feature>
<dbReference type="SUPFAM" id="SSF49265">
    <property type="entry name" value="Fibronectin type III"/>
    <property type="match status" value="1"/>
</dbReference>
<sequence>MRHIKVISLFAFLCIYPLMSMAQLGQTPAIRMRAEAQSDRILLRWISTDAESWELLNKYGVRLERLTVARSGVVLEHPEIKILHENLKPEETETLKKLAAEYPMGAVIAQAIFGEDFEVSLGDNSISKAISLDEMRQQRYLFSLYAADLCFPVAKEVGWGWEDKDVKKSERYLYRAISLVPKEKRNIEQGAVFAIADETVKLVKPIDLSAQFSESGALLSWDYNTLSYLYSSYFIERSEDGRNFKQISDLPVTRMADTDKNPHAPITYLDSIPLGKTIYYRVVGVTPFGSKGEYSAVVSGIAYPALKEAPMITDSKFDKVGGADIAWQFDSAHQDLISGFNILHSTDDKTYSTLANNIGANERNYHIEKIGKNIYYKVEAKAKHGASTHSLPVLIQPVDSVPPAIPQGLKAHIDSLGAVHLSWDANHDADIYGYRLYRGQTRGEELIPITDLAIRETYYTDSVNINNLNDKVYYALTSLDERYNQSGQCETIEVSKPQTIPPAAPIITGGIAEIGKNIIEWVSGDEISIDGFIVLRKDAENEEKQKVLRIENPTAIRHEDNDIESGKTYQYQVMAYSANQQRSPLSSPIKIKSLKEEDENEAIKFDLEVLPEGIAIKWNIPNKDVISISLYKIDNTNTRVLYRENLPVSGELVDADILQGGKNEYMIVVKTRAHKPITIKKGVAL</sequence>
<evidence type="ECO:0000313" key="4">
    <source>
        <dbReference type="Proteomes" id="UP000254072"/>
    </source>
</evidence>
<evidence type="ECO:0000259" key="2">
    <source>
        <dbReference type="PROSITE" id="PS50853"/>
    </source>
</evidence>
<name>A0A379DV31_9BACT</name>
<accession>A0A379DV31</accession>
<dbReference type="EMBL" id="UGTL01000001">
    <property type="protein sequence ID" value="SUB84317.1"/>
    <property type="molecule type" value="Genomic_DNA"/>
</dbReference>
<feature type="domain" description="Fibronectin type-III" evidence="2">
    <location>
        <begin position="501"/>
        <end position="597"/>
    </location>
</feature>
<dbReference type="AlphaFoldDB" id="A0A379DV31"/>
<dbReference type="PROSITE" id="PS50853">
    <property type="entry name" value="FN3"/>
    <property type="match status" value="1"/>
</dbReference>
<reference evidence="3 4" key="1">
    <citation type="submission" date="2018-06" db="EMBL/GenBank/DDBJ databases">
        <authorList>
            <consortium name="Pathogen Informatics"/>
            <person name="Doyle S."/>
        </authorList>
    </citation>
    <scope>NUCLEOTIDE SEQUENCE [LARGE SCALE GENOMIC DNA]</scope>
    <source>
        <strain evidence="3 4">NCTC11157</strain>
    </source>
</reference>
<feature type="signal peptide" evidence="1">
    <location>
        <begin position="1"/>
        <end position="22"/>
    </location>
</feature>